<name>A0A3S0R0H0_9GAMM</name>
<dbReference type="SUPFAM" id="SSF69118">
    <property type="entry name" value="AhpD-like"/>
    <property type="match status" value="1"/>
</dbReference>
<feature type="domain" description="Carboxymuconolactone decarboxylase-like" evidence="1">
    <location>
        <begin position="42"/>
        <end position="103"/>
    </location>
</feature>
<comment type="caution">
    <text evidence="2">The sequence shown here is derived from an EMBL/GenBank/DDBJ whole genome shotgun (WGS) entry which is preliminary data.</text>
</comment>
<dbReference type="InterPro" id="IPR029032">
    <property type="entry name" value="AhpD-like"/>
</dbReference>
<dbReference type="PANTHER" id="PTHR35446">
    <property type="entry name" value="SI:CH211-175M2.5"/>
    <property type="match status" value="1"/>
</dbReference>
<dbReference type="AlphaFoldDB" id="A0A3S0R0H0"/>
<dbReference type="OrthoDB" id="9808310at2"/>
<dbReference type="GO" id="GO:0051920">
    <property type="term" value="F:peroxiredoxin activity"/>
    <property type="evidence" value="ECO:0007669"/>
    <property type="project" value="InterPro"/>
</dbReference>
<evidence type="ECO:0000313" key="3">
    <source>
        <dbReference type="Proteomes" id="UP000274358"/>
    </source>
</evidence>
<gene>
    <name evidence="2" type="ORF">EKH80_22325</name>
</gene>
<dbReference type="EMBL" id="RYYV01000033">
    <property type="protein sequence ID" value="RUL69416.1"/>
    <property type="molecule type" value="Genomic_DNA"/>
</dbReference>
<reference evidence="2 3" key="1">
    <citation type="submission" date="2018-12" db="EMBL/GenBank/DDBJ databases">
        <title>Dyella dinghuensis sp. nov. DHOA06 and Dyella choica sp. nov. 4M-K27, isolated from forest soil.</title>
        <authorList>
            <person name="Qiu L.-H."/>
            <person name="Gao Z.-H."/>
        </authorList>
    </citation>
    <scope>NUCLEOTIDE SEQUENCE [LARGE SCALE GENOMIC DNA]</scope>
    <source>
        <strain evidence="2 3">4M-K27</strain>
    </source>
</reference>
<protein>
    <submittedName>
        <fullName evidence="2">Carboxymuconolactone decarboxylase family protein</fullName>
    </submittedName>
</protein>
<accession>A0A3S0R0H0</accession>
<dbReference type="RefSeq" id="WP_126687015.1">
    <property type="nucleotide sequence ID" value="NZ_RYYV01000033.1"/>
</dbReference>
<proteinExistence type="predicted"/>
<dbReference type="Pfam" id="PF02627">
    <property type="entry name" value="CMD"/>
    <property type="match status" value="1"/>
</dbReference>
<sequence length="180" mass="18693">MSRIHTPALDTATGATAEVYTQIRKAAGSVPNTYAAIGALNPAALKAMLQADAVLAGGTLAKQDVETIKLAVSAASGCDYCEAAHSLMGKLAGLKPDVLKQIRKGEASGDARRDALLQFVLKLVKGSGTLSDADFAAIKQAGYTDAQLVDISLAIAGITFTNVFNRINDTTLDFPAVERV</sequence>
<keyword evidence="3" id="KW-1185">Reference proteome</keyword>
<dbReference type="Proteomes" id="UP000274358">
    <property type="component" value="Unassembled WGS sequence"/>
</dbReference>
<dbReference type="PANTHER" id="PTHR35446:SF3">
    <property type="entry name" value="CMD DOMAIN-CONTAINING PROTEIN"/>
    <property type="match status" value="1"/>
</dbReference>
<evidence type="ECO:0000313" key="2">
    <source>
        <dbReference type="EMBL" id="RUL69416.1"/>
    </source>
</evidence>
<dbReference type="InterPro" id="IPR003779">
    <property type="entry name" value="CMD-like"/>
</dbReference>
<evidence type="ECO:0000259" key="1">
    <source>
        <dbReference type="Pfam" id="PF02627"/>
    </source>
</evidence>
<organism evidence="2 3">
    <name type="scientific">Dyella choica</name>
    <dbReference type="NCBI Taxonomy" id="1927959"/>
    <lineage>
        <taxon>Bacteria</taxon>
        <taxon>Pseudomonadati</taxon>
        <taxon>Pseudomonadota</taxon>
        <taxon>Gammaproteobacteria</taxon>
        <taxon>Lysobacterales</taxon>
        <taxon>Rhodanobacteraceae</taxon>
        <taxon>Dyella</taxon>
    </lineage>
</organism>
<dbReference type="Gene3D" id="1.20.1290.10">
    <property type="entry name" value="AhpD-like"/>
    <property type="match status" value="1"/>
</dbReference>